<dbReference type="RefSeq" id="WP_177527239.1">
    <property type="nucleotide sequence ID" value="NZ_CBCSHE010000010.1"/>
</dbReference>
<keyword evidence="3" id="KW-1185">Reference proteome</keyword>
<evidence type="ECO:0000259" key="1">
    <source>
        <dbReference type="Pfam" id="PF01882"/>
    </source>
</evidence>
<sequence>MNRKNLSKRAELLHLSSVSLAEGMRNGTFRSLYRGTGVEFSGVREYLAGDDVRAIDWNVTARMGKPFVKIFDEEKELDVFLVADKSFSMDTGSGIQSRLETAMECASLITLASLHNGSPVGAVTFDGRIDFSCPPKSGKNNAMMMLSHFEKGASDFSSRINGSALDSALSGACRLLKKRTLVIVISDFRVDGWQDSFARLAHHNDVVAIRITDSADEKLPQVGSVPFIDPETGAACILPTSSAKFARAWQENYEAKTEEWKKNCLRHGAVPLSISTTKDPAGELIKFFTARERY</sequence>
<dbReference type="KEGG" id="tper:IWA51_02405"/>
<dbReference type="InterPro" id="IPR002881">
    <property type="entry name" value="DUF58"/>
</dbReference>
<protein>
    <submittedName>
        <fullName evidence="2">DUF58 domain-containing protein</fullName>
    </submittedName>
</protein>
<dbReference type="AlphaFoldDB" id="A0A7T3REE5"/>
<dbReference type="InterPro" id="IPR036465">
    <property type="entry name" value="vWFA_dom_sf"/>
</dbReference>
<dbReference type="Gene3D" id="3.40.50.410">
    <property type="entry name" value="von Willebrand factor, type A domain"/>
    <property type="match status" value="1"/>
</dbReference>
<dbReference type="Pfam" id="PF01882">
    <property type="entry name" value="DUF58"/>
    <property type="match status" value="1"/>
</dbReference>
<dbReference type="PANTHER" id="PTHR33608">
    <property type="entry name" value="BLL2464 PROTEIN"/>
    <property type="match status" value="1"/>
</dbReference>
<reference evidence="2 3" key="1">
    <citation type="submission" date="2020-11" db="EMBL/GenBank/DDBJ databases">
        <title>Treponema Peruensis nv. sp., first commensal Treponema isolated from human feces.</title>
        <authorList>
            <person name="Belkhou C."/>
            <person name="Raes J."/>
        </authorList>
    </citation>
    <scope>NUCLEOTIDE SEQUENCE [LARGE SCALE GENOMIC DNA]</scope>
    <source>
        <strain evidence="2 3">RCC2812</strain>
    </source>
</reference>
<organism evidence="2 3">
    <name type="scientific">Treponema peruense</name>
    <dbReference type="NCBI Taxonomy" id="2787628"/>
    <lineage>
        <taxon>Bacteria</taxon>
        <taxon>Pseudomonadati</taxon>
        <taxon>Spirochaetota</taxon>
        <taxon>Spirochaetia</taxon>
        <taxon>Spirochaetales</taxon>
        <taxon>Treponemataceae</taxon>
        <taxon>Treponema</taxon>
    </lineage>
</organism>
<dbReference type="EMBL" id="CP064936">
    <property type="protein sequence ID" value="QQA01488.1"/>
    <property type="molecule type" value="Genomic_DNA"/>
</dbReference>
<evidence type="ECO:0000313" key="2">
    <source>
        <dbReference type="EMBL" id="QQA01488.1"/>
    </source>
</evidence>
<gene>
    <name evidence="2" type="ORF">IWA51_02405</name>
</gene>
<feature type="domain" description="DUF58" evidence="1">
    <location>
        <begin position="43"/>
        <end position="257"/>
    </location>
</feature>
<name>A0A7T3REE5_9SPIR</name>
<dbReference type="PANTHER" id="PTHR33608:SF6">
    <property type="entry name" value="BLL2464 PROTEIN"/>
    <property type="match status" value="1"/>
</dbReference>
<dbReference type="SUPFAM" id="SSF53300">
    <property type="entry name" value="vWA-like"/>
    <property type="match status" value="1"/>
</dbReference>
<dbReference type="Proteomes" id="UP000595224">
    <property type="component" value="Chromosome"/>
</dbReference>
<proteinExistence type="predicted"/>
<accession>A0A7T3REE5</accession>
<evidence type="ECO:0000313" key="3">
    <source>
        <dbReference type="Proteomes" id="UP000595224"/>
    </source>
</evidence>